<dbReference type="InterPro" id="IPR027640">
    <property type="entry name" value="Kinesin-like_fam"/>
</dbReference>
<feature type="compositionally biased region" description="Low complexity" evidence="3">
    <location>
        <begin position="158"/>
        <end position="167"/>
    </location>
</feature>
<keyword evidence="2" id="KW-0175">Coiled coil</keyword>
<protein>
    <recommendedName>
        <fullName evidence="4">NPK1-activating kinesin-like protein C-terminal domain-containing protein</fullName>
    </recommendedName>
</protein>
<dbReference type="AlphaFoldDB" id="A0A0A9CQA2"/>
<evidence type="ECO:0000256" key="1">
    <source>
        <dbReference type="ARBA" id="ARBA00022701"/>
    </source>
</evidence>
<organism evidence="5">
    <name type="scientific">Arundo donax</name>
    <name type="common">Giant reed</name>
    <name type="synonym">Donax arundinaceus</name>
    <dbReference type="NCBI Taxonomy" id="35708"/>
    <lineage>
        <taxon>Eukaryota</taxon>
        <taxon>Viridiplantae</taxon>
        <taxon>Streptophyta</taxon>
        <taxon>Embryophyta</taxon>
        <taxon>Tracheophyta</taxon>
        <taxon>Spermatophyta</taxon>
        <taxon>Magnoliopsida</taxon>
        <taxon>Liliopsida</taxon>
        <taxon>Poales</taxon>
        <taxon>Poaceae</taxon>
        <taxon>PACMAD clade</taxon>
        <taxon>Arundinoideae</taxon>
        <taxon>Arundineae</taxon>
        <taxon>Arundo</taxon>
    </lineage>
</organism>
<dbReference type="PANTHER" id="PTHR47968:SF23">
    <property type="entry name" value="KINESIN-LIKE PROTEIN KIN-7A"/>
    <property type="match status" value="1"/>
</dbReference>
<reference evidence="5" key="1">
    <citation type="submission" date="2014-09" db="EMBL/GenBank/DDBJ databases">
        <authorList>
            <person name="Magalhaes I.L.F."/>
            <person name="Oliveira U."/>
            <person name="Santos F.R."/>
            <person name="Vidigal T.H.D.A."/>
            <person name="Brescovit A.D."/>
            <person name="Santos A.J."/>
        </authorList>
    </citation>
    <scope>NUCLEOTIDE SEQUENCE</scope>
    <source>
        <tissue evidence="5">Shoot tissue taken approximately 20 cm above the soil surface</tissue>
    </source>
</reference>
<feature type="region of interest" description="Disordered" evidence="3">
    <location>
        <begin position="268"/>
        <end position="288"/>
    </location>
</feature>
<dbReference type="Pfam" id="PF11995">
    <property type="entry name" value="DUF3490"/>
    <property type="match status" value="1"/>
</dbReference>
<dbReference type="GO" id="GO:0003777">
    <property type="term" value="F:microtubule motor activity"/>
    <property type="evidence" value="ECO:0007669"/>
    <property type="project" value="InterPro"/>
</dbReference>
<accession>A0A0A9CQA2</accession>
<feature type="region of interest" description="Disordered" evidence="3">
    <location>
        <begin position="120"/>
        <end position="139"/>
    </location>
</feature>
<proteinExistence type="predicted"/>
<evidence type="ECO:0000256" key="2">
    <source>
        <dbReference type="SAM" id="Coils"/>
    </source>
</evidence>
<evidence type="ECO:0000259" key="4">
    <source>
        <dbReference type="Pfam" id="PF11995"/>
    </source>
</evidence>
<dbReference type="GO" id="GO:0005874">
    <property type="term" value="C:microtubule"/>
    <property type="evidence" value="ECO:0007669"/>
    <property type="project" value="UniProtKB-KW"/>
</dbReference>
<evidence type="ECO:0000256" key="3">
    <source>
        <dbReference type="SAM" id="MobiDB-lite"/>
    </source>
</evidence>
<feature type="coiled-coil region" evidence="2">
    <location>
        <begin position="15"/>
        <end position="115"/>
    </location>
</feature>
<sequence length="488" mass="56150">MRSSIRQSSTAPLMLKHEIRKLEQLQQQLEVEANRAIEVLHKEVECHKHGNQDAVETIAKLQAEIREMQSVRSESRDVEMLADEGNGSHMQDNDIAKLEAKLENVQRSIDRLVMSLPNVAMPCNETTPKSNRSKKKKRMLLPLGVSNNINRANLLRAPCSPHSSSRPSESEVENRAPEGDTMSHEGSEKATPTKSEDGDISSRDETPRYRRSSSVNMKKMQRMLQNAAEENVRSIRAYVTELMERVAKLQYQKQLLVCQVLELESNEGKSNDDLEEENAGPLQDSPDSWDRLFKEQMRDRLFKEQMRQIIQLWDLCHVSIIHRTQFYLLFRGDRADQIYIEVEVRRLTWLQQHFAEVGDASPAAGDDPAVSLISSIKALRNGREFLARRMGSRLTDEKRECLFIKWQVPLDAKQRKLQLVNKLWTDPNDQAHIEESADLVARLVGFCEGGNISKEMFELNFAVPTSRKPWLVGWQPISNMIREKTQLW</sequence>
<dbReference type="GO" id="GO:0007018">
    <property type="term" value="P:microtubule-based movement"/>
    <property type="evidence" value="ECO:0007669"/>
    <property type="project" value="InterPro"/>
</dbReference>
<dbReference type="InterPro" id="IPR021881">
    <property type="entry name" value="NACK_C"/>
</dbReference>
<feature type="domain" description="NPK1-activating kinesin-like protein C-terminal" evidence="4">
    <location>
        <begin position="302"/>
        <end position="463"/>
    </location>
</feature>
<feature type="region of interest" description="Disordered" evidence="3">
    <location>
        <begin position="155"/>
        <end position="217"/>
    </location>
</feature>
<dbReference type="EMBL" id="GBRH01219371">
    <property type="protein sequence ID" value="JAD78524.1"/>
    <property type="molecule type" value="Transcribed_RNA"/>
</dbReference>
<feature type="compositionally biased region" description="Basic and acidic residues" evidence="3">
    <location>
        <begin position="194"/>
        <end position="208"/>
    </location>
</feature>
<dbReference type="PANTHER" id="PTHR47968">
    <property type="entry name" value="CENTROMERE PROTEIN E"/>
    <property type="match status" value="1"/>
</dbReference>
<keyword evidence="1" id="KW-0493">Microtubule</keyword>
<reference evidence="5" key="2">
    <citation type="journal article" date="2015" name="Data Brief">
        <title>Shoot transcriptome of the giant reed, Arundo donax.</title>
        <authorList>
            <person name="Barrero R.A."/>
            <person name="Guerrero F.D."/>
            <person name="Moolhuijzen P."/>
            <person name="Goolsby J.A."/>
            <person name="Tidwell J."/>
            <person name="Bellgard S.E."/>
            <person name="Bellgard M.I."/>
        </authorList>
    </citation>
    <scope>NUCLEOTIDE SEQUENCE</scope>
    <source>
        <tissue evidence="5">Shoot tissue taken approximately 20 cm above the soil surface</tissue>
    </source>
</reference>
<evidence type="ECO:0000313" key="5">
    <source>
        <dbReference type="EMBL" id="JAD78524.1"/>
    </source>
</evidence>
<name>A0A0A9CQA2_ARUDO</name>
<feature type="compositionally biased region" description="Basic and acidic residues" evidence="3">
    <location>
        <begin position="168"/>
        <end position="188"/>
    </location>
</feature>